<evidence type="ECO:0000313" key="5">
    <source>
        <dbReference type="Proteomes" id="UP000217431"/>
    </source>
</evidence>
<feature type="compositionally biased region" description="Basic and acidic residues" evidence="1">
    <location>
        <begin position="94"/>
        <end position="106"/>
    </location>
</feature>
<dbReference type="Pfam" id="PF13240">
    <property type="entry name" value="Zn_Ribbon_1"/>
    <property type="match status" value="1"/>
</dbReference>
<reference evidence="4 5" key="1">
    <citation type="journal article" date="2016" name="DNA Res.">
        <title>The complete genome sequencing of Prevotella intermedia strain OMA14 and a subsequent fine-scale, intra-species genomic comparison reveal an unusual amplification of conjugative and mobile transposons and identify a novel Prevotella-lineage-specific repeat.</title>
        <authorList>
            <person name="Naito M."/>
            <person name="Ogura Y."/>
            <person name="Itoh T."/>
            <person name="Shoji M."/>
            <person name="Okamoto M."/>
            <person name="Hayashi T."/>
            <person name="Nakayama K."/>
        </authorList>
    </citation>
    <scope>NUCLEOTIDE SEQUENCE [LARGE SCALE GENOMIC DNA]</scope>
    <source>
        <strain evidence="4 5">OMA14</strain>
    </source>
</reference>
<protein>
    <recommendedName>
        <fullName evidence="3">Zinc-ribbon domain-containing protein</fullName>
    </recommendedName>
</protein>
<dbReference type="Proteomes" id="UP000217431">
    <property type="component" value="Chromosome I"/>
</dbReference>
<feature type="compositionally biased region" description="Low complexity" evidence="1">
    <location>
        <begin position="146"/>
        <end position="156"/>
    </location>
</feature>
<keyword evidence="2" id="KW-0472">Membrane</keyword>
<evidence type="ECO:0000313" key="4">
    <source>
        <dbReference type="EMBL" id="BAU16517.1"/>
    </source>
</evidence>
<organism evidence="4 5">
    <name type="scientific">Prevotella intermedia</name>
    <dbReference type="NCBI Taxonomy" id="28131"/>
    <lineage>
        <taxon>Bacteria</taxon>
        <taxon>Pseudomonadati</taxon>
        <taxon>Bacteroidota</taxon>
        <taxon>Bacteroidia</taxon>
        <taxon>Bacteroidales</taxon>
        <taxon>Prevotellaceae</taxon>
        <taxon>Prevotella</taxon>
    </lineage>
</organism>
<evidence type="ECO:0000256" key="2">
    <source>
        <dbReference type="SAM" id="Phobius"/>
    </source>
</evidence>
<sequence>MKCRNCHTEVNEKEQQCPHCGAPLHNDKDEPTIGRALVIFIIIGTIFLVGFGFFYYFNHKNDPKFTLTSIEPDSNLAEKNAVKLDTLVRDMLSKDSLEDEEAKQAEKVLNSIRGKRNKRNGSSSKQESREEAAPVIVPSNPDGNNAAPTVAPVTPAAPKPRIEKIEVR</sequence>
<gene>
    <name evidence="4" type="ORF">PIOMA14_I_0008</name>
</gene>
<feature type="region of interest" description="Disordered" evidence="1">
    <location>
        <begin position="94"/>
        <end position="168"/>
    </location>
</feature>
<evidence type="ECO:0000259" key="3">
    <source>
        <dbReference type="Pfam" id="PF13240"/>
    </source>
</evidence>
<dbReference type="InterPro" id="IPR026870">
    <property type="entry name" value="Zinc_ribbon_dom"/>
</dbReference>
<name>A0A0S3UG74_PREIN</name>
<dbReference type="EMBL" id="AP014597">
    <property type="protein sequence ID" value="BAU16517.1"/>
    <property type="molecule type" value="Genomic_DNA"/>
</dbReference>
<feature type="domain" description="Zinc-ribbon" evidence="3">
    <location>
        <begin position="2"/>
        <end position="24"/>
    </location>
</feature>
<dbReference type="RefSeq" id="WP_096407059.1">
    <property type="nucleotide sequence ID" value="NZ_AP014597.1"/>
</dbReference>
<proteinExistence type="predicted"/>
<evidence type="ECO:0000256" key="1">
    <source>
        <dbReference type="SAM" id="MobiDB-lite"/>
    </source>
</evidence>
<feature type="transmembrane region" description="Helical" evidence="2">
    <location>
        <begin position="33"/>
        <end position="57"/>
    </location>
</feature>
<keyword evidence="2" id="KW-1133">Transmembrane helix</keyword>
<keyword evidence="2" id="KW-0812">Transmembrane</keyword>
<dbReference type="AlphaFoldDB" id="A0A0S3UG74"/>
<accession>A0A0S3UG74</accession>